<accession>A0A9Q1GP86</accession>
<dbReference type="OrthoDB" id="1752268at2759"/>
<gene>
    <name evidence="1" type="ORF">Cgig2_000214</name>
</gene>
<evidence type="ECO:0000313" key="2">
    <source>
        <dbReference type="Proteomes" id="UP001153076"/>
    </source>
</evidence>
<sequence>MPSRPRPIETPACFKNINMYYEYNTTFKYHGLKKALNELTNQGQLNRFLRHRPGDRHGRYNPRGNTHSDIDRDMKVITIVVEVMDVKELHVGYRKSQICKLRGVIMTFGLENKCCLQTPHNDPLDDQLPTLSTKWWHLTSCSCQFGLNDGKIGRLNQRIGKECYYVSLRALSNEEKAHLLETSRPEKLGKQTTLKALVVFSTVAKSMEEPTLN</sequence>
<dbReference type="Proteomes" id="UP001153076">
    <property type="component" value="Unassembled WGS sequence"/>
</dbReference>
<dbReference type="AlphaFoldDB" id="A0A9Q1GP86"/>
<keyword evidence="2" id="KW-1185">Reference proteome</keyword>
<organism evidence="1 2">
    <name type="scientific">Carnegiea gigantea</name>
    <dbReference type="NCBI Taxonomy" id="171969"/>
    <lineage>
        <taxon>Eukaryota</taxon>
        <taxon>Viridiplantae</taxon>
        <taxon>Streptophyta</taxon>
        <taxon>Embryophyta</taxon>
        <taxon>Tracheophyta</taxon>
        <taxon>Spermatophyta</taxon>
        <taxon>Magnoliopsida</taxon>
        <taxon>eudicotyledons</taxon>
        <taxon>Gunneridae</taxon>
        <taxon>Pentapetalae</taxon>
        <taxon>Caryophyllales</taxon>
        <taxon>Cactineae</taxon>
        <taxon>Cactaceae</taxon>
        <taxon>Cactoideae</taxon>
        <taxon>Echinocereeae</taxon>
        <taxon>Carnegiea</taxon>
    </lineage>
</organism>
<evidence type="ECO:0000313" key="1">
    <source>
        <dbReference type="EMBL" id="KAJ8425002.1"/>
    </source>
</evidence>
<protein>
    <submittedName>
        <fullName evidence="1">Uncharacterized protein</fullName>
    </submittedName>
</protein>
<dbReference type="EMBL" id="JAKOGI010001561">
    <property type="protein sequence ID" value="KAJ8425002.1"/>
    <property type="molecule type" value="Genomic_DNA"/>
</dbReference>
<comment type="caution">
    <text evidence="1">The sequence shown here is derived from an EMBL/GenBank/DDBJ whole genome shotgun (WGS) entry which is preliminary data.</text>
</comment>
<proteinExistence type="predicted"/>
<name>A0A9Q1GP86_9CARY</name>
<reference evidence="1" key="1">
    <citation type="submission" date="2022-04" db="EMBL/GenBank/DDBJ databases">
        <title>Carnegiea gigantea Genome sequencing and assembly v2.</title>
        <authorList>
            <person name="Copetti D."/>
            <person name="Sanderson M.J."/>
            <person name="Burquez A."/>
            <person name="Wojciechowski M.F."/>
        </authorList>
    </citation>
    <scope>NUCLEOTIDE SEQUENCE</scope>
    <source>
        <strain evidence="1">SGP5-SGP5p</strain>
        <tissue evidence="1">Aerial part</tissue>
    </source>
</reference>